<evidence type="ECO:0000256" key="9">
    <source>
        <dbReference type="ARBA" id="ARBA00025250"/>
    </source>
</evidence>
<keyword evidence="7" id="KW-0119">Carbohydrate metabolism</keyword>
<evidence type="ECO:0000256" key="1">
    <source>
        <dbReference type="ARBA" id="ARBA00004613"/>
    </source>
</evidence>
<keyword evidence="3" id="KW-0964">Secreted</keyword>
<evidence type="ECO:0000256" key="6">
    <source>
        <dbReference type="ARBA" id="ARBA00022801"/>
    </source>
</evidence>
<dbReference type="GO" id="GO:0030600">
    <property type="term" value="F:feruloyl esterase activity"/>
    <property type="evidence" value="ECO:0007669"/>
    <property type="project" value="InterPro"/>
</dbReference>
<proteinExistence type="inferred from homology"/>
<comment type="function">
    <text evidence="9">Involved in degradation of plant cell walls. Hydrolyzes the feruloyl-arabinose ester bond in arabinoxylans, and the feruloyl-galactose ester bond in pectin. Active against paranitrophenyl-acetate, methyl ferulate and wheat arabinoxylan.</text>
</comment>
<dbReference type="Gene3D" id="3.40.50.1820">
    <property type="entry name" value="alpha/beta hydrolase"/>
    <property type="match status" value="1"/>
</dbReference>
<comment type="caution">
    <text evidence="10">The sequence shown here is derived from an EMBL/GenBank/DDBJ whole genome shotgun (WGS) entry which is preliminary data.</text>
</comment>
<keyword evidence="4" id="KW-0858">Xylan degradation</keyword>
<organism evidence="10 11">
    <name type="scientific">Corynebacterium haemomassiliense</name>
    <dbReference type="NCBI Taxonomy" id="2754726"/>
    <lineage>
        <taxon>Bacteria</taxon>
        <taxon>Bacillati</taxon>
        <taxon>Actinomycetota</taxon>
        <taxon>Actinomycetes</taxon>
        <taxon>Mycobacteriales</taxon>
        <taxon>Corynebacteriaceae</taxon>
        <taxon>Corynebacterium</taxon>
    </lineage>
</organism>
<dbReference type="RefSeq" id="WP_181888386.1">
    <property type="nucleotide sequence ID" value="NZ_CP170998.1"/>
</dbReference>
<keyword evidence="11" id="KW-1185">Reference proteome</keyword>
<name>A0A7W2I331_9CORY</name>
<evidence type="ECO:0008006" key="12">
    <source>
        <dbReference type="Google" id="ProtNLM"/>
    </source>
</evidence>
<dbReference type="AlphaFoldDB" id="A0A7W2I331"/>
<evidence type="ECO:0000313" key="10">
    <source>
        <dbReference type="EMBL" id="MBA5243665.1"/>
    </source>
</evidence>
<comment type="similarity">
    <text evidence="2">Belongs to the faeC family.</text>
</comment>
<evidence type="ECO:0000256" key="4">
    <source>
        <dbReference type="ARBA" id="ARBA00022651"/>
    </source>
</evidence>
<accession>A0A7W2I331</accession>
<keyword evidence="8" id="KW-0624">Polysaccharide degradation</keyword>
<evidence type="ECO:0000256" key="5">
    <source>
        <dbReference type="ARBA" id="ARBA00022729"/>
    </source>
</evidence>
<dbReference type="EMBL" id="JACDTZ010000001">
    <property type="protein sequence ID" value="MBA5243665.1"/>
    <property type="molecule type" value="Genomic_DNA"/>
</dbReference>
<dbReference type="PANTHER" id="PTHR38050:SF1">
    <property type="entry name" value="FERULOYL ESTERASE C"/>
    <property type="match status" value="1"/>
</dbReference>
<evidence type="ECO:0000256" key="3">
    <source>
        <dbReference type="ARBA" id="ARBA00022525"/>
    </source>
</evidence>
<gene>
    <name evidence="10" type="ORF">H0193_02345</name>
</gene>
<dbReference type="SUPFAM" id="SSF53474">
    <property type="entry name" value="alpha/beta-Hydrolases"/>
    <property type="match status" value="1"/>
</dbReference>
<evidence type="ECO:0000313" key="11">
    <source>
        <dbReference type="Proteomes" id="UP000523682"/>
    </source>
</evidence>
<reference evidence="10 11" key="1">
    <citation type="submission" date="2020-07" db="EMBL/GenBank/DDBJ databases">
        <title>Draft genome and description of Corynebacterium haemomassiliense strain Marseile-Q3615 sp. nov.</title>
        <authorList>
            <person name="Boxberger M."/>
            <person name="La Scola B."/>
        </authorList>
    </citation>
    <scope>NUCLEOTIDE SEQUENCE [LARGE SCALE GENOMIC DNA]</scope>
    <source>
        <strain evidence="10 11">Marseille-Q3615</strain>
    </source>
</reference>
<dbReference type="InterPro" id="IPR029058">
    <property type="entry name" value="AB_hydrolase_fold"/>
</dbReference>
<dbReference type="GO" id="GO:0005576">
    <property type="term" value="C:extracellular region"/>
    <property type="evidence" value="ECO:0007669"/>
    <property type="project" value="UniProtKB-SubCell"/>
</dbReference>
<comment type="subcellular location">
    <subcellularLocation>
        <location evidence="1">Secreted</location>
    </subcellularLocation>
</comment>
<evidence type="ECO:0000256" key="2">
    <source>
        <dbReference type="ARBA" id="ARBA00010278"/>
    </source>
</evidence>
<keyword evidence="6" id="KW-0378">Hydrolase</keyword>
<evidence type="ECO:0000256" key="8">
    <source>
        <dbReference type="ARBA" id="ARBA00023326"/>
    </source>
</evidence>
<dbReference type="InterPro" id="IPR043595">
    <property type="entry name" value="FaeB/C/D"/>
</dbReference>
<evidence type="ECO:0000256" key="7">
    <source>
        <dbReference type="ARBA" id="ARBA00023277"/>
    </source>
</evidence>
<dbReference type="PANTHER" id="PTHR38050">
    <property type="match status" value="1"/>
</dbReference>
<protein>
    <recommendedName>
        <fullName evidence="12">Phospholipase/carboxylesterase/thioesterase domain-containing protein</fullName>
    </recommendedName>
</protein>
<dbReference type="GO" id="GO:0045493">
    <property type="term" value="P:xylan catabolic process"/>
    <property type="evidence" value="ECO:0007669"/>
    <property type="project" value="UniProtKB-KW"/>
</dbReference>
<keyword evidence="5" id="KW-0732">Signal</keyword>
<sequence>MRQRTVEVDGVERSYHVCVPAGHTGALPVIVALHGKGDNGRDFLAGTGLHRARAIVAAPTGAGLAWSPAPYARTTFDEDQAFVRALLDDLRSTFATTNTYLVGFSNGGGLAVHLSLTGLELAGVATVAAAVRATPDEIAAARRPVDYLNIHGTFDDVVPFAGEQRSPYSGAEDDTTYGAPEVVAAFERRNGGRARAELIAVEGMGHEWPTGPWAARRGVDATEAILEFFGVEYSRAG</sequence>
<dbReference type="Proteomes" id="UP000523682">
    <property type="component" value="Unassembled WGS sequence"/>
</dbReference>